<dbReference type="RefSeq" id="WP_073212013.1">
    <property type="nucleotide sequence ID" value="NZ_BANC01000105.1"/>
</dbReference>
<sequence length="412" mass="46095">MLSDDLLPCNSTLIQKASRQLNIEVPSFDVASQVEWSKKVASLLPKWANQNYELSEHGGGEVAYTLNECEVNRSPVEWIGEKDNRFPRESALVGVKTGRLQYINLKNGCVLQMANLGHLVIAGDKVIAPLSTPYAPLIPVVDLDIQKCIKNAVHVSGHALLIADRFWEPNYAHWLLDVLARFSIFIEDNGLDFRIIVSPIQRSWQRQMLAAVGVKSEDIVELNGNTAITAETLIVPSDTGGAVQHPCLRAHPTALERIRKSVNIPELKHLKDTVVIVSREKRGTRLLTNEMELVERLERYGSVLVVDLENFSIEEQWGIFHWSRGICAVHGAGLANTIMLKSESFVVEVLPPSYANPAFWMISQGVGARYIGVTDVVENCFDRRPILRDVRLSKRSIESITETLFLGKNKPF</sequence>
<protein>
    <submittedName>
        <fullName evidence="5">Tetratricopeptide repeat family protein</fullName>
    </submittedName>
</protein>
<name>A0A0D6PJN5_9PROT</name>
<keyword evidence="1" id="KW-0328">Glycosyltransferase</keyword>
<evidence type="ECO:0000313" key="5">
    <source>
        <dbReference type="EMBL" id="GAN81626.1"/>
    </source>
</evidence>
<keyword evidence="3" id="KW-0325">Glycoprotein</keyword>
<dbReference type="AlphaFoldDB" id="A0A0D6PJN5"/>
<reference evidence="5 6" key="1">
    <citation type="submission" date="2012-11" db="EMBL/GenBank/DDBJ databases">
        <title>Whole genome sequence of Acidocella aminolytica 101 = DSM 11237.</title>
        <authorList>
            <person name="Azuma Y."/>
            <person name="Higashiura N."/>
            <person name="Hirakawa H."/>
            <person name="Matsushita K."/>
        </authorList>
    </citation>
    <scope>NUCLEOTIDE SEQUENCE [LARGE SCALE GENOMIC DNA]</scope>
    <source>
        <strain evidence="6">101 / DSM 11237</strain>
    </source>
</reference>
<keyword evidence="6" id="KW-1185">Reference proteome</keyword>
<dbReference type="InterPro" id="IPR007657">
    <property type="entry name" value="Glycosyltransferase_61"/>
</dbReference>
<dbReference type="PANTHER" id="PTHR20961:SF124">
    <property type="entry name" value="GLYCOSYLTRANSFERASE"/>
    <property type="match status" value="1"/>
</dbReference>
<evidence type="ECO:0000259" key="4">
    <source>
        <dbReference type="Pfam" id="PF04577"/>
    </source>
</evidence>
<dbReference type="Pfam" id="PF04577">
    <property type="entry name" value="Glyco_transf_61"/>
    <property type="match status" value="1"/>
</dbReference>
<evidence type="ECO:0000256" key="2">
    <source>
        <dbReference type="ARBA" id="ARBA00022679"/>
    </source>
</evidence>
<dbReference type="EMBL" id="BANC01000105">
    <property type="protein sequence ID" value="GAN81626.1"/>
    <property type="molecule type" value="Genomic_DNA"/>
</dbReference>
<evidence type="ECO:0000313" key="6">
    <source>
        <dbReference type="Proteomes" id="UP000032668"/>
    </source>
</evidence>
<keyword evidence="2" id="KW-0808">Transferase</keyword>
<proteinExistence type="predicted"/>
<feature type="domain" description="Glycosyltransferase 61 catalytic" evidence="4">
    <location>
        <begin position="171"/>
        <end position="346"/>
    </location>
</feature>
<organism evidence="5 6">
    <name type="scientific">Acidocella aminolytica 101 = DSM 11237</name>
    <dbReference type="NCBI Taxonomy" id="1120923"/>
    <lineage>
        <taxon>Bacteria</taxon>
        <taxon>Pseudomonadati</taxon>
        <taxon>Pseudomonadota</taxon>
        <taxon>Alphaproteobacteria</taxon>
        <taxon>Acetobacterales</taxon>
        <taxon>Acidocellaceae</taxon>
        <taxon>Acidocella</taxon>
    </lineage>
</organism>
<dbReference type="STRING" id="1120923.SAMN02746095_03774"/>
<evidence type="ECO:0000256" key="3">
    <source>
        <dbReference type="ARBA" id="ARBA00023180"/>
    </source>
</evidence>
<gene>
    <name evidence="5" type="ORF">Aam_107_004</name>
</gene>
<dbReference type="InterPro" id="IPR049625">
    <property type="entry name" value="Glyco_transf_61_cat"/>
</dbReference>
<comment type="caution">
    <text evidence="5">The sequence shown here is derived from an EMBL/GenBank/DDBJ whole genome shotgun (WGS) entry which is preliminary data.</text>
</comment>
<dbReference type="OrthoDB" id="288504at2"/>
<dbReference type="PANTHER" id="PTHR20961">
    <property type="entry name" value="GLYCOSYLTRANSFERASE"/>
    <property type="match status" value="1"/>
</dbReference>
<dbReference type="GO" id="GO:0016757">
    <property type="term" value="F:glycosyltransferase activity"/>
    <property type="evidence" value="ECO:0007669"/>
    <property type="project" value="UniProtKB-KW"/>
</dbReference>
<evidence type="ECO:0000256" key="1">
    <source>
        <dbReference type="ARBA" id="ARBA00022676"/>
    </source>
</evidence>
<dbReference type="Proteomes" id="UP000032668">
    <property type="component" value="Unassembled WGS sequence"/>
</dbReference>
<accession>A0A0D6PJN5</accession>